<name>A0A6G0YCY0_APHCR</name>
<dbReference type="PANTHER" id="PTHR45865">
    <property type="entry name" value="E3 UBIQUITIN-PROTEIN LIGASE SHPRH FAMILY MEMBER"/>
    <property type="match status" value="1"/>
</dbReference>
<keyword evidence="2" id="KW-0863">Zinc-finger</keyword>
<dbReference type="GO" id="GO:0008270">
    <property type="term" value="F:zinc ion binding"/>
    <property type="evidence" value="ECO:0007669"/>
    <property type="project" value="UniProtKB-KW"/>
</dbReference>
<accession>A0A6G0YCY0</accession>
<dbReference type="GO" id="GO:0005634">
    <property type="term" value="C:nucleus"/>
    <property type="evidence" value="ECO:0007669"/>
    <property type="project" value="TreeGrafter"/>
</dbReference>
<sequence length="504" mass="58389">MRLISMTNTMESAEFFEVIKTYHENINDDFEQPQIVIPTLRSYQRRAVNWMIDREINNDRELKTNFYVEQFDIAIGKSSCDTGFFTYNSSLISILTLYYFVLVVKYDGSPFSGGILADEMGLGKTVEMICCIMKNPAPPEFHNQKILVKDCIQKPSIQSPFKPSTSKYIAYTSDKDLKTKSTSSSRSSLENWYKNVLSEMSTVPKKAINSNFDEDTHIVACYCNETPPKSILVYCAMCGKGQHAQCVHFEPKPFQEVPFLCSNCWILNDKIQCKATLIVVPPSILNQWIEEIEKHIAKPGLKVYVYNGVYSDGYIQPYSFRDYDIVLTSYNTLSRDLNYVSDNFENPNCTRSLRHSKKYNYPQSPLPCIKWWRVCLDEGQLIENICSKVCGMTPNLTSVHKWAMTGTPIQKSLNDLYGILLFLQVSPYCIEKQFLQLMKGEKTIMYEYFSKLIWRSSMENVHSELNLPKLTKEQHWLTFSQIEKYFYFNQHDLCASMFSDIATR</sequence>
<dbReference type="InterPro" id="IPR001965">
    <property type="entry name" value="Znf_PHD"/>
</dbReference>
<dbReference type="PROSITE" id="PS51192">
    <property type="entry name" value="HELICASE_ATP_BIND_1"/>
    <property type="match status" value="1"/>
</dbReference>
<dbReference type="GO" id="GO:0000209">
    <property type="term" value="P:protein polyubiquitination"/>
    <property type="evidence" value="ECO:0007669"/>
    <property type="project" value="TreeGrafter"/>
</dbReference>
<dbReference type="OrthoDB" id="423559at2759"/>
<evidence type="ECO:0000256" key="2">
    <source>
        <dbReference type="ARBA" id="ARBA00022771"/>
    </source>
</evidence>
<dbReference type="InterPro" id="IPR014001">
    <property type="entry name" value="Helicase_ATP-bd"/>
</dbReference>
<keyword evidence="6" id="KW-1185">Reference proteome</keyword>
<reference evidence="5 6" key="1">
    <citation type="submission" date="2019-08" db="EMBL/GenBank/DDBJ databases">
        <title>Whole genome of Aphis craccivora.</title>
        <authorList>
            <person name="Voronova N.V."/>
            <person name="Shulinski R.S."/>
            <person name="Bandarenka Y.V."/>
            <person name="Zhorov D.G."/>
            <person name="Warner D."/>
        </authorList>
    </citation>
    <scope>NUCLEOTIDE SEQUENCE [LARGE SCALE GENOMIC DNA]</scope>
    <source>
        <strain evidence="5">180601</strain>
        <tissue evidence="5">Whole Body</tissue>
    </source>
</reference>
<dbReference type="SMART" id="SM00249">
    <property type="entry name" value="PHD"/>
    <property type="match status" value="1"/>
</dbReference>
<keyword evidence="1" id="KW-0479">Metal-binding</keyword>
<evidence type="ECO:0000256" key="3">
    <source>
        <dbReference type="ARBA" id="ARBA00022833"/>
    </source>
</evidence>
<dbReference type="GO" id="GO:0005524">
    <property type="term" value="F:ATP binding"/>
    <property type="evidence" value="ECO:0007669"/>
    <property type="project" value="InterPro"/>
</dbReference>
<dbReference type="GO" id="GO:0006974">
    <property type="term" value="P:DNA damage response"/>
    <property type="evidence" value="ECO:0007669"/>
    <property type="project" value="TreeGrafter"/>
</dbReference>
<dbReference type="GO" id="GO:0061630">
    <property type="term" value="F:ubiquitin protein ligase activity"/>
    <property type="evidence" value="ECO:0007669"/>
    <property type="project" value="TreeGrafter"/>
</dbReference>
<dbReference type="Gene3D" id="3.30.40.10">
    <property type="entry name" value="Zinc/RING finger domain, C3HC4 (zinc finger)"/>
    <property type="match status" value="1"/>
</dbReference>
<dbReference type="InterPro" id="IPR000330">
    <property type="entry name" value="SNF2_N"/>
</dbReference>
<dbReference type="Pfam" id="PF00176">
    <property type="entry name" value="SNF2-rel_dom"/>
    <property type="match status" value="1"/>
</dbReference>
<dbReference type="PANTHER" id="PTHR45865:SF1">
    <property type="entry name" value="E3 UBIQUITIN-PROTEIN LIGASE SHPRH"/>
    <property type="match status" value="1"/>
</dbReference>
<evidence type="ECO:0000313" key="5">
    <source>
        <dbReference type="EMBL" id="KAF0753372.1"/>
    </source>
</evidence>
<gene>
    <name evidence="5" type="ORF">FWK35_00021344</name>
</gene>
<proteinExistence type="predicted"/>
<dbReference type="Gene3D" id="3.40.50.10810">
    <property type="entry name" value="Tandem AAA-ATPase domain"/>
    <property type="match status" value="2"/>
</dbReference>
<dbReference type="InterPro" id="IPR011011">
    <property type="entry name" value="Znf_FYVE_PHD"/>
</dbReference>
<dbReference type="SUPFAM" id="SSF57903">
    <property type="entry name" value="FYVE/PHD zinc finger"/>
    <property type="match status" value="1"/>
</dbReference>
<dbReference type="SMART" id="SM00487">
    <property type="entry name" value="DEXDc"/>
    <property type="match status" value="1"/>
</dbReference>
<keyword evidence="3" id="KW-0862">Zinc</keyword>
<dbReference type="InterPro" id="IPR052583">
    <property type="entry name" value="ATP-helicase/E3_Ub-Ligase"/>
</dbReference>
<dbReference type="InterPro" id="IPR013083">
    <property type="entry name" value="Znf_RING/FYVE/PHD"/>
</dbReference>
<dbReference type="InterPro" id="IPR027417">
    <property type="entry name" value="P-loop_NTPase"/>
</dbReference>
<dbReference type="EMBL" id="VUJU01004751">
    <property type="protein sequence ID" value="KAF0753372.1"/>
    <property type="molecule type" value="Genomic_DNA"/>
</dbReference>
<feature type="domain" description="Helicase ATP-binding" evidence="4">
    <location>
        <begin position="276"/>
        <end position="426"/>
    </location>
</feature>
<protein>
    <submittedName>
        <fullName evidence="5">E3 ubiquitin-protein ligase SHPRH isoform X1</fullName>
    </submittedName>
</protein>
<comment type="caution">
    <text evidence="5">The sequence shown here is derived from an EMBL/GenBank/DDBJ whole genome shotgun (WGS) entry which is preliminary data.</text>
</comment>
<dbReference type="InterPro" id="IPR038718">
    <property type="entry name" value="SNF2-like_sf"/>
</dbReference>
<evidence type="ECO:0000259" key="4">
    <source>
        <dbReference type="PROSITE" id="PS51192"/>
    </source>
</evidence>
<evidence type="ECO:0000313" key="6">
    <source>
        <dbReference type="Proteomes" id="UP000478052"/>
    </source>
</evidence>
<dbReference type="Proteomes" id="UP000478052">
    <property type="component" value="Unassembled WGS sequence"/>
</dbReference>
<organism evidence="5 6">
    <name type="scientific">Aphis craccivora</name>
    <name type="common">Cowpea aphid</name>
    <dbReference type="NCBI Taxonomy" id="307492"/>
    <lineage>
        <taxon>Eukaryota</taxon>
        <taxon>Metazoa</taxon>
        <taxon>Ecdysozoa</taxon>
        <taxon>Arthropoda</taxon>
        <taxon>Hexapoda</taxon>
        <taxon>Insecta</taxon>
        <taxon>Pterygota</taxon>
        <taxon>Neoptera</taxon>
        <taxon>Paraneoptera</taxon>
        <taxon>Hemiptera</taxon>
        <taxon>Sternorrhyncha</taxon>
        <taxon>Aphidomorpha</taxon>
        <taxon>Aphidoidea</taxon>
        <taxon>Aphididae</taxon>
        <taxon>Aphidini</taxon>
        <taxon>Aphis</taxon>
        <taxon>Aphis</taxon>
    </lineage>
</organism>
<evidence type="ECO:0000256" key="1">
    <source>
        <dbReference type="ARBA" id="ARBA00022723"/>
    </source>
</evidence>
<dbReference type="SUPFAM" id="SSF52540">
    <property type="entry name" value="P-loop containing nucleoside triphosphate hydrolases"/>
    <property type="match status" value="1"/>
</dbReference>
<dbReference type="AlphaFoldDB" id="A0A6G0YCY0"/>